<dbReference type="Proteomes" id="UP000824881">
    <property type="component" value="Unassembled WGS sequence"/>
</dbReference>
<evidence type="ECO:0000313" key="2">
    <source>
        <dbReference type="Proteomes" id="UP000824881"/>
    </source>
</evidence>
<sequence>MELKCKIVKSDLSHAEVKVHFVGVWDTTSFGVVGFGSGAPETVKGMKHICHIRHALALDEKRVSYRQASTAESDLPEGTEKKYSGGNIKEVWFEGSHSDLGDGSKLNLGSRRFSPALRWMLYEALKHGLRLHPFSGECASFRATQSPRTGMWQPLRTLPLPRPSNANGKSRRQPPHGAARVIQRWQRIHGSVLEAIKTGTYRPVAQFEDGTTWDNVDHIGAITEIDFLTSALATFASISTTHSLNQSLTPQLPGTHIGLITSTSDPLAHLPSADDCIPQPPSSSLTPSSSLSSLIGIYLSSSTFPPSRPLTSSSSLVGVHLPSSTPPRSPSPSLSSSSSTSSLVGLYFPSSAYPQSYSQSFSPSTSFSSLVGLYINPSSMSYHVAPLSLPCSPPLHIAIEVNQISILSGTNSMPPGDVIATDTEIRTININYNVVFTGDSFNGPIYGGNIGGRNNVNQIIM</sequence>
<evidence type="ECO:0000313" key="1">
    <source>
        <dbReference type="EMBL" id="KAG9225333.1"/>
    </source>
</evidence>
<protein>
    <submittedName>
        <fullName evidence="1">Uncharacterized protein</fullName>
    </submittedName>
</protein>
<dbReference type="EMBL" id="WQMT02000002">
    <property type="protein sequence ID" value="KAG9225333.1"/>
    <property type="molecule type" value="Genomic_DNA"/>
</dbReference>
<gene>
    <name evidence="1" type="ORF">CCMSSC00406_0006280</name>
</gene>
<organism evidence="1 2">
    <name type="scientific">Pleurotus cornucopiae</name>
    <name type="common">Cornucopia mushroom</name>
    <dbReference type="NCBI Taxonomy" id="5321"/>
    <lineage>
        <taxon>Eukaryota</taxon>
        <taxon>Fungi</taxon>
        <taxon>Dikarya</taxon>
        <taxon>Basidiomycota</taxon>
        <taxon>Agaricomycotina</taxon>
        <taxon>Agaricomycetes</taxon>
        <taxon>Agaricomycetidae</taxon>
        <taxon>Agaricales</taxon>
        <taxon>Pleurotineae</taxon>
        <taxon>Pleurotaceae</taxon>
        <taxon>Pleurotus</taxon>
    </lineage>
</organism>
<comment type="caution">
    <text evidence="1">The sequence shown here is derived from an EMBL/GenBank/DDBJ whole genome shotgun (WGS) entry which is preliminary data.</text>
</comment>
<name>A0ACB7J635_PLECO</name>
<reference evidence="1 2" key="1">
    <citation type="journal article" date="2021" name="Appl. Environ. Microbiol.">
        <title>Genetic linkage and physical mapping for an oyster mushroom Pleurotus cornucopiae and QTL analysis for the trait cap color.</title>
        <authorList>
            <person name="Zhang Y."/>
            <person name="Gao W."/>
            <person name="Sonnenberg A."/>
            <person name="Chen Q."/>
            <person name="Zhang J."/>
            <person name="Huang C."/>
        </authorList>
    </citation>
    <scope>NUCLEOTIDE SEQUENCE [LARGE SCALE GENOMIC DNA]</scope>
    <source>
        <strain evidence="1">CCMSSC00406</strain>
    </source>
</reference>
<proteinExistence type="predicted"/>
<accession>A0ACB7J635</accession>
<keyword evidence="2" id="KW-1185">Reference proteome</keyword>